<gene>
    <name evidence="3" type="ORF">SAMN05421748_102373</name>
</gene>
<feature type="region of interest" description="Disordered" evidence="1">
    <location>
        <begin position="1"/>
        <end position="24"/>
    </location>
</feature>
<reference evidence="3 4" key="1">
    <citation type="submission" date="2017-09" db="EMBL/GenBank/DDBJ databases">
        <authorList>
            <person name="Ehlers B."/>
            <person name="Leendertz F.H."/>
        </authorList>
    </citation>
    <scope>NUCLEOTIDE SEQUENCE [LARGE SCALE GENOMIC DNA]</scope>
    <source>
        <strain evidence="3 4">CGMCC 4.6857</strain>
    </source>
</reference>
<evidence type="ECO:0000259" key="2">
    <source>
        <dbReference type="Pfam" id="PF05239"/>
    </source>
</evidence>
<dbReference type="PANTHER" id="PTHR36505">
    <property type="entry name" value="BLR1072 PROTEIN"/>
    <property type="match status" value="1"/>
</dbReference>
<feature type="domain" description="PRC-barrel" evidence="2">
    <location>
        <begin position="22"/>
        <end position="81"/>
    </location>
</feature>
<organism evidence="3 4">
    <name type="scientific">Paractinoplanes atraurantiacus</name>
    <dbReference type="NCBI Taxonomy" id="1036182"/>
    <lineage>
        <taxon>Bacteria</taxon>
        <taxon>Bacillati</taxon>
        <taxon>Actinomycetota</taxon>
        <taxon>Actinomycetes</taxon>
        <taxon>Micromonosporales</taxon>
        <taxon>Micromonosporaceae</taxon>
        <taxon>Paractinoplanes</taxon>
    </lineage>
</organism>
<dbReference type="Proteomes" id="UP000219612">
    <property type="component" value="Unassembled WGS sequence"/>
</dbReference>
<dbReference type="GO" id="GO:0019684">
    <property type="term" value="P:photosynthesis, light reaction"/>
    <property type="evidence" value="ECO:0007669"/>
    <property type="project" value="InterPro"/>
</dbReference>
<accession>A0A285GQ87</accession>
<evidence type="ECO:0000313" key="3">
    <source>
        <dbReference type="EMBL" id="SNY25608.1"/>
    </source>
</evidence>
<proteinExistence type="predicted"/>
<evidence type="ECO:0000313" key="4">
    <source>
        <dbReference type="Proteomes" id="UP000219612"/>
    </source>
</evidence>
<sequence length="138" mass="15490">MNTSTGTMMRLTDSGQKLADPADDVRGRRVVDSDGHEIGRVDELLIDAGQRKVRVLRVVHGGLFGVGATPLFIPVEAVERVTDDEVGIAHSRVRIAEAPAYDPELADRDEYFTDLYGYYGYLPYWMPGYVPPARRFFR</sequence>
<name>A0A285GQ87_9ACTN</name>
<dbReference type="SUPFAM" id="SSF50346">
    <property type="entry name" value="PRC-barrel domain"/>
    <property type="match status" value="1"/>
</dbReference>
<dbReference type="AlphaFoldDB" id="A0A285GQ87"/>
<keyword evidence="4" id="KW-1185">Reference proteome</keyword>
<dbReference type="EMBL" id="OBDY01000002">
    <property type="protein sequence ID" value="SNY25608.1"/>
    <property type="molecule type" value="Genomic_DNA"/>
</dbReference>
<dbReference type="Gene3D" id="3.90.50.10">
    <property type="entry name" value="Photosynthetic Reaction Center, subunit H, domain 2"/>
    <property type="match status" value="1"/>
</dbReference>
<dbReference type="InterPro" id="IPR011033">
    <property type="entry name" value="PRC_barrel-like_sf"/>
</dbReference>
<protein>
    <submittedName>
        <fullName evidence="3">Sporulation protein YlmC, PRC-barrel domain family</fullName>
    </submittedName>
</protein>
<evidence type="ECO:0000256" key="1">
    <source>
        <dbReference type="SAM" id="MobiDB-lite"/>
    </source>
</evidence>
<dbReference type="GO" id="GO:0030077">
    <property type="term" value="C:plasma membrane light-harvesting complex"/>
    <property type="evidence" value="ECO:0007669"/>
    <property type="project" value="InterPro"/>
</dbReference>
<dbReference type="InterPro" id="IPR014747">
    <property type="entry name" value="Bac_photo_RC_H_C"/>
</dbReference>
<dbReference type="RefSeq" id="WP_097319114.1">
    <property type="nucleotide sequence ID" value="NZ_OBDY01000002.1"/>
</dbReference>
<dbReference type="PANTHER" id="PTHR36505:SF1">
    <property type="entry name" value="BLR1072 PROTEIN"/>
    <property type="match status" value="1"/>
</dbReference>
<dbReference type="InterPro" id="IPR027275">
    <property type="entry name" value="PRC-brl_dom"/>
</dbReference>
<dbReference type="OrthoDB" id="4738165at2"/>
<dbReference type="Pfam" id="PF05239">
    <property type="entry name" value="PRC"/>
    <property type="match status" value="1"/>
</dbReference>